<accession>A0AB33IPH5</accession>
<dbReference type="InterPro" id="IPR036388">
    <property type="entry name" value="WH-like_DNA-bd_sf"/>
</dbReference>
<keyword evidence="2" id="KW-0238">DNA-binding</keyword>
<dbReference type="PROSITE" id="PS50995">
    <property type="entry name" value="HTH_MARR_2"/>
    <property type="match status" value="1"/>
</dbReference>
<feature type="domain" description="HTH marR-type" evidence="1">
    <location>
        <begin position="1"/>
        <end position="118"/>
    </location>
</feature>
<name>A0AB33IPH5_9BACT</name>
<dbReference type="GO" id="GO:0003677">
    <property type="term" value="F:DNA binding"/>
    <property type="evidence" value="ECO:0007669"/>
    <property type="project" value="UniProtKB-KW"/>
</dbReference>
<dbReference type="InterPro" id="IPR036390">
    <property type="entry name" value="WH_DNA-bd_sf"/>
</dbReference>
<dbReference type="PRINTS" id="PR00598">
    <property type="entry name" value="HTHMARR"/>
</dbReference>
<evidence type="ECO:0000313" key="2">
    <source>
        <dbReference type="EMBL" id="BFO70949.1"/>
    </source>
</evidence>
<gene>
    <name evidence="2" type="ORF">GTC17253_09150</name>
</gene>
<organism evidence="2">
    <name type="scientific">Prevotella sp. GTC17253</name>
    <dbReference type="NCBI Taxonomy" id="3236793"/>
    <lineage>
        <taxon>Bacteria</taxon>
        <taxon>Pseudomonadati</taxon>
        <taxon>Bacteroidota</taxon>
        <taxon>Bacteroidia</taxon>
        <taxon>Bacteroidales</taxon>
        <taxon>Prevotellaceae</taxon>
        <taxon>Prevotella</taxon>
    </lineage>
</organism>
<dbReference type="Gene3D" id="1.10.10.10">
    <property type="entry name" value="Winged helix-like DNA-binding domain superfamily/Winged helix DNA-binding domain"/>
    <property type="match status" value="1"/>
</dbReference>
<dbReference type="SUPFAM" id="SSF46785">
    <property type="entry name" value="Winged helix' DNA-binding domain"/>
    <property type="match status" value="1"/>
</dbReference>
<dbReference type="AlphaFoldDB" id="A0AB33IPH5"/>
<sequence length="118" mass="13356">MDKQKICRIRDVYRAIMSLESEFQTTYNLNINEAMLLCTLRDCSGMTSGEIAEQLSLTPSNTSKVITSVEKKALIRRKLDKVDKRQMHFALTPKGEALIETMHCSEIELPGILAHIIS</sequence>
<protein>
    <submittedName>
        <fullName evidence="2">Winged helix DNA-binding protein</fullName>
    </submittedName>
</protein>
<dbReference type="PANTHER" id="PTHR33164:SF43">
    <property type="entry name" value="HTH-TYPE TRANSCRIPTIONAL REPRESSOR YETL"/>
    <property type="match status" value="1"/>
</dbReference>
<proteinExistence type="predicted"/>
<dbReference type="GO" id="GO:0003700">
    <property type="term" value="F:DNA-binding transcription factor activity"/>
    <property type="evidence" value="ECO:0007669"/>
    <property type="project" value="InterPro"/>
</dbReference>
<dbReference type="GO" id="GO:0006950">
    <property type="term" value="P:response to stress"/>
    <property type="evidence" value="ECO:0007669"/>
    <property type="project" value="TreeGrafter"/>
</dbReference>
<dbReference type="InterPro" id="IPR039422">
    <property type="entry name" value="MarR/SlyA-like"/>
</dbReference>
<dbReference type="EMBL" id="AP035785">
    <property type="protein sequence ID" value="BFO70949.1"/>
    <property type="molecule type" value="Genomic_DNA"/>
</dbReference>
<dbReference type="InterPro" id="IPR000835">
    <property type="entry name" value="HTH_MarR-typ"/>
</dbReference>
<evidence type="ECO:0000259" key="1">
    <source>
        <dbReference type="PROSITE" id="PS50995"/>
    </source>
</evidence>
<dbReference type="SMART" id="SM00347">
    <property type="entry name" value="HTH_MARR"/>
    <property type="match status" value="1"/>
</dbReference>
<reference evidence="2" key="1">
    <citation type="submission" date="2024-07" db="EMBL/GenBank/DDBJ databases">
        <title>Complete genome sequence of Prevotella sp. YM-2024 GTC17253.</title>
        <authorList>
            <person name="Hayashi M."/>
            <person name="Muto Y."/>
            <person name="Tanaka K."/>
            <person name="Niwa H."/>
        </authorList>
    </citation>
    <scope>NUCLEOTIDE SEQUENCE</scope>
    <source>
        <strain evidence="2">GTC17253</strain>
    </source>
</reference>
<dbReference type="Pfam" id="PF01047">
    <property type="entry name" value="MarR"/>
    <property type="match status" value="1"/>
</dbReference>
<dbReference type="PANTHER" id="PTHR33164">
    <property type="entry name" value="TRANSCRIPTIONAL REGULATOR, MARR FAMILY"/>
    <property type="match status" value="1"/>
</dbReference>